<dbReference type="EMBL" id="LWDG02000083">
    <property type="protein sequence ID" value="KAE8269671.1"/>
    <property type="molecule type" value="Genomic_DNA"/>
</dbReference>
<reference evidence="2" key="1">
    <citation type="submission" date="2016-04" db="EMBL/GenBank/DDBJ databases">
        <authorList>
            <person name="Nguyen H.D."/>
            <person name="Samba Siva P."/>
            <person name="Cullis J."/>
            <person name="Levesque C.A."/>
            <person name="Hambleton S."/>
        </authorList>
    </citation>
    <scope>NUCLEOTIDE SEQUENCE</scope>
    <source>
        <strain evidence="2">DAOMC 236422</strain>
    </source>
</reference>
<evidence type="ECO:0000313" key="3">
    <source>
        <dbReference type="Proteomes" id="UP000078113"/>
    </source>
</evidence>
<proteinExistence type="predicted"/>
<name>A0A8X7N9D4_9BASI</name>
<feature type="region of interest" description="Disordered" evidence="1">
    <location>
        <begin position="387"/>
        <end position="414"/>
    </location>
</feature>
<organism evidence="2 3">
    <name type="scientific">Tilletia walkeri</name>
    <dbReference type="NCBI Taxonomy" id="117179"/>
    <lineage>
        <taxon>Eukaryota</taxon>
        <taxon>Fungi</taxon>
        <taxon>Dikarya</taxon>
        <taxon>Basidiomycota</taxon>
        <taxon>Ustilaginomycotina</taxon>
        <taxon>Exobasidiomycetes</taxon>
        <taxon>Tilletiales</taxon>
        <taxon>Tilletiaceae</taxon>
        <taxon>Tilletia</taxon>
    </lineage>
</organism>
<evidence type="ECO:0000256" key="1">
    <source>
        <dbReference type="SAM" id="MobiDB-lite"/>
    </source>
</evidence>
<gene>
    <name evidence="2" type="ORF">A4X09_0g2671</name>
</gene>
<reference evidence="2" key="2">
    <citation type="journal article" date="2019" name="IMA Fungus">
        <title>Genome sequencing and comparison of five Tilletia species to identify candidate genes for the detection of regulated species infecting wheat.</title>
        <authorList>
            <person name="Nguyen H.D.T."/>
            <person name="Sultana T."/>
            <person name="Kesanakurti P."/>
            <person name="Hambleton S."/>
        </authorList>
    </citation>
    <scope>NUCLEOTIDE SEQUENCE</scope>
    <source>
        <strain evidence="2">DAOMC 236422</strain>
    </source>
</reference>
<evidence type="ECO:0000313" key="2">
    <source>
        <dbReference type="EMBL" id="KAE8269671.1"/>
    </source>
</evidence>
<sequence>MRAPYDVGQQVNSGVDEEREVEELVGLAAHALSSSYSNNYDCPSLPTRTQTLAAFLLAPYILLSYSLRSIVLAFHALVPQEDHFYARIDILVPIFRQNVNVLTTSSPIQDPNTSTSIVHFAQARLAVILAILQLPYLGAHYGAQPFYHLIEVTLDHARNHTPPDSLPEKSLGPLRLLLEAIAPPAGNGRIQTLSTATPFEIIIHGRVIGHSQELDPHEFQTLHESRVRTALRILANATAQSVGLRESRTINEVLAELNLHEVRFSPACLAFPALAARNPNTAIQVLTRICELSSSKPTHNSQIDLFTLPNLLDELAHTLDPSSLRSLDLVIRLVRDPTPTEYSLPLHEIAHASRPPRIPSALGLLTQIVLLGTFLHRCMTRLTSAYNDDLGRSDNQRRGVRGGADSDQEQTTRNEDLQKAVQDAMTNLWSGSSILDGRITDGTVPSLIRDSNLNKGKGKLGQIEHEESRTTFLPYKLDPSPQITDEVSWERELRNFCQLVRALLTSDTILASPYPDFLITQPPIAFVSAALHDHSRSISEAVRIELRQFMLEYGRYKAANEIHRLLVDTEEQFD</sequence>
<keyword evidence="3" id="KW-1185">Reference proteome</keyword>
<comment type="caution">
    <text evidence="2">The sequence shown here is derived from an EMBL/GenBank/DDBJ whole genome shotgun (WGS) entry which is preliminary data.</text>
</comment>
<dbReference type="AlphaFoldDB" id="A0A8X7N9D4"/>
<dbReference type="Proteomes" id="UP000078113">
    <property type="component" value="Unassembled WGS sequence"/>
</dbReference>
<protein>
    <submittedName>
        <fullName evidence="2">Uncharacterized protein</fullName>
    </submittedName>
</protein>
<accession>A0A8X7N9D4</accession>